<sequence>MRILLIGGGGVVGTALATRMRARHQVTILDVRPVSIPGVRSVVADANEYANLEAHVPEAEAVVHLAAIVPRGAEMARQIDAAVRLNVGSVVQALTMSVQEHVRSFVHISSLSVFHEFGRHPIRAGALPDSTAPYGLTKRLAEHACAALAAEPTTVTSLRLAFPAQERDWPRWRSPSNPDAEGARALRLEDGTSYPALHPDDLTDAVERTLTRHGEYAAIALAADPRTIDDDSAQRLLGWSPLARNVTLDAVGRAR</sequence>
<dbReference type="InterPro" id="IPR036291">
    <property type="entry name" value="NAD(P)-bd_dom_sf"/>
</dbReference>
<proteinExistence type="predicted"/>
<feature type="domain" description="NAD-dependent epimerase/dehydratase" evidence="1">
    <location>
        <begin position="3"/>
        <end position="161"/>
    </location>
</feature>
<dbReference type="InterPro" id="IPR001509">
    <property type="entry name" value="Epimerase_deHydtase"/>
</dbReference>
<dbReference type="KEGG" id="halt:IM660_13670"/>
<organism evidence="2 3">
    <name type="scientific">Ruania alkalisoli</name>
    <dbReference type="NCBI Taxonomy" id="2779775"/>
    <lineage>
        <taxon>Bacteria</taxon>
        <taxon>Bacillati</taxon>
        <taxon>Actinomycetota</taxon>
        <taxon>Actinomycetes</taxon>
        <taxon>Micrococcales</taxon>
        <taxon>Ruaniaceae</taxon>
        <taxon>Ruania</taxon>
    </lineage>
</organism>
<dbReference type="PANTHER" id="PTHR43245">
    <property type="entry name" value="BIFUNCTIONAL POLYMYXIN RESISTANCE PROTEIN ARNA"/>
    <property type="match status" value="1"/>
</dbReference>
<protein>
    <submittedName>
        <fullName evidence="2">NAD(P)-dependent oxidoreductase</fullName>
    </submittedName>
</protein>
<evidence type="ECO:0000259" key="1">
    <source>
        <dbReference type="Pfam" id="PF01370"/>
    </source>
</evidence>
<dbReference type="EMBL" id="CP063169">
    <property type="protein sequence ID" value="QOR69709.1"/>
    <property type="molecule type" value="Genomic_DNA"/>
</dbReference>
<evidence type="ECO:0000313" key="2">
    <source>
        <dbReference type="EMBL" id="QOR69709.1"/>
    </source>
</evidence>
<accession>A0A7M1SQ65</accession>
<gene>
    <name evidence="2" type="ORF">IM660_13670</name>
</gene>
<dbReference type="InterPro" id="IPR050177">
    <property type="entry name" value="Lipid_A_modif_metabolic_enz"/>
</dbReference>
<evidence type="ECO:0000313" key="3">
    <source>
        <dbReference type="Proteomes" id="UP000593758"/>
    </source>
</evidence>
<name>A0A7M1SQ65_9MICO</name>
<dbReference type="SUPFAM" id="SSF51735">
    <property type="entry name" value="NAD(P)-binding Rossmann-fold domains"/>
    <property type="match status" value="1"/>
</dbReference>
<dbReference type="RefSeq" id="WP_193496281.1">
    <property type="nucleotide sequence ID" value="NZ_CP063169.1"/>
</dbReference>
<dbReference type="AlphaFoldDB" id="A0A7M1SQ65"/>
<reference evidence="2 3" key="1">
    <citation type="submission" date="2020-10" db="EMBL/GenBank/DDBJ databases">
        <title>Haloactinobacterium sp. RN3S43, a bacterium isolated from saline soil.</title>
        <authorList>
            <person name="Sun J.-Q."/>
        </authorList>
    </citation>
    <scope>NUCLEOTIDE SEQUENCE [LARGE SCALE GENOMIC DNA]</scope>
    <source>
        <strain evidence="2 3">RN3S43</strain>
    </source>
</reference>
<dbReference type="Pfam" id="PF01370">
    <property type="entry name" value="Epimerase"/>
    <property type="match status" value="1"/>
</dbReference>
<keyword evidence="3" id="KW-1185">Reference proteome</keyword>
<dbReference type="Gene3D" id="3.40.50.720">
    <property type="entry name" value="NAD(P)-binding Rossmann-like Domain"/>
    <property type="match status" value="1"/>
</dbReference>
<dbReference type="Proteomes" id="UP000593758">
    <property type="component" value="Chromosome"/>
</dbReference>